<proteinExistence type="predicted"/>
<feature type="non-terminal residue" evidence="1">
    <location>
        <position position="73"/>
    </location>
</feature>
<protein>
    <submittedName>
        <fullName evidence="1">Uncharacterized protein</fullName>
    </submittedName>
</protein>
<accession>A0A382Y9W9</accession>
<evidence type="ECO:0000313" key="1">
    <source>
        <dbReference type="EMBL" id="SVD79910.1"/>
    </source>
</evidence>
<dbReference type="AlphaFoldDB" id="A0A382Y9W9"/>
<organism evidence="1">
    <name type="scientific">marine metagenome</name>
    <dbReference type="NCBI Taxonomy" id="408172"/>
    <lineage>
        <taxon>unclassified sequences</taxon>
        <taxon>metagenomes</taxon>
        <taxon>ecological metagenomes</taxon>
    </lineage>
</organism>
<gene>
    <name evidence="1" type="ORF">METZ01_LOCUS432764</name>
</gene>
<name>A0A382Y9W9_9ZZZZ</name>
<sequence>MKIAVGMRFVEGPWGGGMQFGKALANHFREQGIDVLFDLHDPDIDIILLTDPRRASRSSSITDADIAYYLTNI</sequence>
<dbReference type="EMBL" id="UINC01174002">
    <property type="protein sequence ID" value="SVD79910.1"/>
    <property type="molecule type" value="Genomic_DNA"/>
</dbReference>
<reference evidence="1" key="1">
    <citation type="submission" date="2018-05" db="EMBL/GenBank/DDBJ databases">
        <authorList>
            <person name="Lanie J.A."/>
            <person name="Ng W.-L."/>
            <person name="Kazmierczak K.M."/>
            <person name="Andrzejewski T.M."/>
            <person name="Davidsen T.M."/>
            <person name="Wayne K.J."/>
            <person name="Tettelin H."/>
            <person name="Glass J.I."/>
            <person name="Rusch D."/>
            <person name="Podicherti R."/>
            <person name="Tsui H.-C.T."/>
            <person name="Winkler M.E."/>
        </authorList>
    </citation>
    <scope>NUCLEOTIDE SEQUENCE</scope>
</reference>